<gene>
    <name evidence="2" type="ORF">C473_03464</name>
</gene>
<name>M0DJR5_9EURY</name>
<accession>M0DJR5</accession>
<evidence type="ECO:0000313" key="3">
    <source>
        <dbReference type="Proteomes" id="UP000011572"/>
    </source>
</evidence>
<dbReference type="RefSeq" id="WP_007344524.1">
    <property type="nucleotide sequence ID" value="NZ_AOIW01000031.1"/>
</dbReference>
<reference evidence="2 3" key="1">
    <citation type="journal article" date="2014" name="PLoS Genet.">
        <title>Phylogenetically driven sequencing of extremely halophilic archaea reveals strategies for static and dynamic osmo-response.</title>
        <authorList>
            <person name="Becker E.A."/>
            <person name="Seitzer P.M."/>
            <person name="Tritt A."/>
            <person name="Larsen D."/>
            <person name="Krusor M."/>
            <person name="Yao A.I."/>
            <person name="Wu D."/>
            <person name="Madern D."/>
            <person name="Eisen J.A."/>
            <person name="Darling A.E."/>
            <person name="Facciotti M.T."/>
        </authorList>
    </citation>
    <scope>NUCLEOTIDE SEQUENCE [LARGE SCALE GENOMIC DNA]</scope>
    <source>
        <strain evidence="2 3">JCM 10247</strain>
    </source>
</reference>
<feature type="transmembrane region" description="Helical" evidence="1">
    <location>
        <begin position="60"/>
        <end position="82"/>
    </location>
</feature>
<evidence type="ECO:0000256" key="1">
    <source>
        <dbReference type="SAM" id="Phobius"/>
    </source>
</evidence>
<protein>
    <submittedName>
        <fullName evidence="2">Uncharacterized protein</fullName>
    </submittedName>
</protein>
<dbReference type="EMBL" id="AOIW01000031">
    <property type="protein sequence ID" value="ELZ35746.1"/>
    <property type="molecule type" value="Genomic_DNA"/>
</dbReference>
<keyword evidence="1" id="KW-1133">Transmembrane helix</keyword>
<dbReference type="AlphaFoldDB" id="M0DJR5"/>
<evidence type="ECO:0000313" key="2">
    <source>
        <dbReference type="EMBL" id="ELZ35746.1"/>
    </source>
</evidence>
<organism evidence="2 3">
    <name type="scientific">Halorubrum distributum JCM 10247</name>
    <dbReference type="NCBI Taxonomy" id="1227486"/>
    <lineage>
        <taxon>Archaea</taxon>
        <taxon>Methanobacteriati</taxon>
        <taxon>Methanobacteriota</taxon>
        <taxon>Stenosarchaea group</taxon>
        <taxon>Halobacteria</taxon>
        <taxon>Halobacteriales</taxon>
        <taxon>Haloferacaceae</taxon>
        <taxon>Halorubrum</taxon>
        <taxon>Halorubrum distributum group</taxon>
    </lineage>
</organism>
<keyword evidence="1" id="KW-0812">Transmembrane</keyword>
<comment type="caution">
    <text evidence="2">The sequence shown here is derived from an EMBL/GenBank/DDBJ whole genome shotgun (WGS) entry which is preliminary data.</text>
</comment>
<sequence length="117" mass="12494">MATIDTESAAHWVAEAWDRKSGSLNLRDALKKGHRGLVGTAVIGFAVAGIMLAASGDAAASGNLLAGGLAFVLSAGLAWLGLDSLDLLDCELREDHECRRCRKETNRWRADESEEGR</sequence>
<dbReference type="Proteomes" id="UP000011572">
    <property type="component" value="Unassembled WGS sequence"/>
</dbReference>
<feature type="transmembrane region" description="Helical" evidence="1">
    <location>
        <begin position="36"/>
        <end position="54"/>
    </location>
</feature>
<proteinExistence type="predicted"/>
<keyword evidence="1" id="KW-0472">Membrane</keyword>